<dbReference type="PANTHER" id="PTHR37984">
    <property type="entry name" value="PROTEIN CBG26694"/>
    <property type="match status" value="1"/>
</dbReference>
<dbReference type="AlphaFoldDB" id="A0AAI8VMK5"/>
<dbReference type="Gene3D" id="3.30.420.10">
    <property type="entry name" value="Ribonuclease H-like superfamily/Ribonuclease H"/>
    <property type="match status" value="1"/>
</dbReference>
<comment type="subunit">
    <text evidence="1">Component of the NuA4 histone acetyltransferase complex.</text>
</comment>
<dbReference type="SUPFAM" id="SSF54160">
    <property type="entry name" value="Chromo domain-like"/>
    <property type="match status" value="1"/>
</dbReference>
<dbReference type="InterPro" id="IPR016197">
    <property type="entry name" value="Chromo-like_dom_sf"/>
</dbReference>
<name>A0AAI8VMK5_9PEZI</name>
<dbReference type="PROSITE" id="PS50994">
    <property type="entry name" value="INTEGRASE"/>
    <property type="match status" value="1"/>
</dbReference>
<organism evidence="4 5">
    <name type="scientific">Anthostomella pinea</name>
    <dbReference type="NCBI Taxonomy" id="933095"/>
    <lineage>
        <taxon>Eukaryota</taxon>
        <taxon>Fungi</taxon>
        <taxon>Dikarya</taxon>
        <taxon>Ascomycota</taxon>
        <taxon>Pezizomycotina</taxon>
        <taxon>Sordariomycetes</taxon>
        <taxon>Xylariomycetidae</taxon>
        <taxon>Xylariales</taxon>
        <taxon>Xylariaceae</taxon>
        <taxon>Anthostomella</taxon>
    </lineage>
</organism>
<evidence type="ECO:0000256" key="2">
    <source>
        <dbReference type="ARBA" id="ARBA00022884"/>
    </source>
</evidence>
<keyword evidence="2" id="KW-0694">RNA-binding</keyword>
<dbReference type="GO" id="GO:0005634">
    <property type="term" value="C:nucleus"/>
    <property type="evidence" value="ECO:0007669"/>
    <property type="project" value="UniProtKB-ARBA"/>
</dbReference>
<dbReference type="InterPro" id="IPR001584">
    <property type="entry name" value="Integrase_cat-core"/>
</dbReference>
<dbReference type="Pfam" id="PF24626">
    <property type="entry name" value="SH3_Tf2-1"/>
    <property type="match status" value="1"/>
</dbReference>
<dbReference type="InterPro" id="IPR012337">
    <property type="entry name" value="RNaseH-like_sf"/>
</dbReference>
<accession>A0AAI8VMK5</accession>
<evidence type="ECO:0000256" key="1">
    <source>
        <dbReference type="ARBA" id="ARBA00011353"/>
    </source>
</evidence>
<dbReference type="EMBL" id="CAUWAG010000010">
    <property type="protein sequence ID" value="CAJ2507669.1"/>
    <property type="molecule type" value="Genomic_DNA"/>
</dbReference>
<dbReference type="InterPro" id="IPR050951">
    <property type="entry name" value="Retrovirus_Pol_polyprotein"/>
</dbReference>
<evidence type="ECO:0000259" key="3">
    <source>
        <dbReference type="PROSITE" id="PS50994"/>
    </source>
</evidence>
<gene>
    <name evidence="4" type="ORF">KHLLAP_LOCUS8137</name>
</gene>
<comment type="caution">
    <text evidence="4">The sequence shown here is derived from an EMBL/GenBank/DDBJ whole genome shotgun (WGS) entry which is preliminary data.</text>
</comment>
<proteinExistence type="predicted"/>
<evidence type="ECO:0000313" key="4">
    <source>
        <dbReference type="EMBL" id="CAJ2507669.1"/>
    </source>
</evidence>
<keyword evidence="5" id="KW-1185">Reference proteome</keyword>
<protein>
    <submittedName>
        <fullName evidence="4">Uu.00g088550.m01.CDS01</fullName>
    </submittedName>
</protein>
<dbReference type="InterPro" id="IPR036397">
    <property type="entry name" value="RNaseH_sf"/>
</dbReference>
<dbReference type="GO" id="GO:0003723">
    <property type="term" value="F:RNA binding"/>
    <property type="evidence" value="ECO:0007669"/>
    <property type="project" value="UniProtKB-KW"/>
</dbReference>
<dbReference type="SUPFAM" id="SSF53098">
    <property type="entry name" value="Ribonuclease H-like"/>
    <property type="match status" value="1"/>
</dbReference>
<dbReference type="Proteomes" id="UP001295740">
    <property type="component" value="Unassembled WGS sequence"/>
</dbReference>
<evidence type="ECO:0000313" key="5">
    <source>
        <dbReference type="Proteomes" id="UP001295740"/>
    </source>
</evidence>
<dbReference type="Gene3D" id="2.40.50.40">
    <property type="match status" value="1"/>
</dbReference>
<sequence length="375" mass="43854">MRHFIPIDKLDVDTMVDAFVNRVFSLHGAPELITSDRGSQFVSHFWHCLTERLGSRLKPLSAYHPSTNGQTEILNAVLEQYLRIYISLDQDDWVDHLPLTEFASNNAVSSTTKFSPFFANYGWNPWIGIEPPSPRPPNLTSDETREWDKADKHAELMKDLLKELCHNMAKAQEDHAHYSNIKRGDTPVYEVGDMVWLSSENIVTQRPSRKLSNKWLGPFAVSRTYKRACALELDGQFNSIFPVFHHSLLRPVEKPRTQEQVEINKDSQDDQKGLIIVPDDRGRLQRKWVFNRITDSFLDEKEGLQYRIEWRDGTTSWQPARNLQRCHWIIHEFHRMNKGKPGPPWWYHKKKALEQRDWHERKAGNESELSDNDSD</sequence>
<dbReference type="InterPro" id="IPR056924">
    <property type="entry name" value="SH3_Tf2-1"/>
</dbReference>
<reference evidence="4" key="1">
    <citation type="submission" date="2023-10" db="EMBL/GenBank/DDBJ databases">
        <authorList>
            <person name="Hackl T."/>
        </authorList>
    </citation>
    <scope>NUCLEOTIDE SEQUENCE</scope>
</reference>
<dbReference type="GO" id="GO:0015074">
    <property type="term" value="P:DNA integration"/>
    <property type="evidence" value="ECO:0007669"/>
    <property type="project" value="InterPro"/>
</dbReference>
<feature type="domain" description="Integrase catalytic" evidence="3">
    <location>
        <begin position="1"/>
        <end position="124"/>
    </location>
</feature>
<dbReference type="PANTHER" id="PTHR37984:SF15">
    <property type="entry name" value="INTEGRASE CATALYTIC DOMAIN-CONTAINING PROTEIN"/>
    <property type="match status" value="1"/>
</dbReference>